<dbReference type="InterPro" id="IPR014555">
    <property type="entry name" value="RecF-like"/>
</dbReference>
<dbReference type="PIRSF" id="PIRSF029347">
    <property type="entry name" value="RecF"/>
    <property type="match status" value="1"/>
</dbReference>
<dbReference type="GO" id="GO:0005524">
    <property type="term" value="F:ATP binding"/>
    <property type="evidence" value="ECO:0007669"/>
    <property type="project" value="InterPro"/>
</dbReference>
<proteinExistence type="predicted"/>
<dbReference type="PANTHER" id="PTHR32182">
    <property type="entry name" value="DNA REPLICATION AND REPAIR PROTEIN RECF"/>
    <property type="match status" value="1"/>
</dbReference>
<dbReference type="InterPro" id="IPR027417">
    <property type="entry name" value="P-loop_NTPase"/>
</dbReference>
<dbReference type="Gene3D" id="3.40.50.300">
    <property type="entry name" value="P-loop containing nucleotide triphosphate hydrolases"/>
    <property type="match status" value="2"/>
</dbReference>
<dbReference type="AlphaFoldDB" id="A0A5B9VXE1"/>
<dbReference type="GO" id="GO:0000731">
    <property type="term" value="P:DNA synthesis involved in DNA repair"/>
    <property type="evidence" value="ECO:0007669"/>
    <property type="project" value="TreeGrafter"/>
</dbReference>
<dbReference type="GO" id="GO:0006302">
    <property type="term" value="P:double-strand break repair"/>
    <property type="evidence" value="ECO:0007669"/>
    <property type="project" value="TreeGrafter"/>
</dbReference>
<protein>
    <recommendedName>
        <fullName evidence="1">ATPase AAA-type core domain-containing protein</fullName>
    </recommendedName>
</protein>
<reference evidence="2 3" key="1">
    <citation type="submission" date="2019-08" db="EMBL/GenBank/DDBJ databases">
        <title>Deep-cultivation of Planctomycetes and their phenomic and genomic characterization uncovers novel biology.</title>
        <authorList>
            <person name="Wiegand S."/>
            <person name="Jogler M."/>
            <person name="Boedeker C."/>
            <person name="Pinto D."/>
            <person name="Vollmers J."/>
            <person name="Rivas-Marin E."/>
            <person name="Kohn T."/>
            <person name="Peeters S.H."/>
            <person name="Heuer A."/>
            <person name="Rast P."/>
            <person name="Oberbeckmann S."/>
            <person name="Bunk B."/>
            <person name="Jeske O."/>
            <person name="Meyerdierks A."/>
            <person name="Storesund J.E."/>
            <person name="Kallscheuer N."/>
            <person name="Luecker S."/>
            <person name="Lage O.M."/>
            <person name="Pohl T."/>
            <person name="Merkel B.J."/>
            <person name="Hornburger P."/>
            <person name="Mueller R.-W."/>
            <person name="Bruemmer F."/>
            <person name="Labrenz M."/>
            <person name="Spormann A.M."/>
            <person name="Op den Camp H."/>
            <person name="Overmann J."/>
            <person name="Amann R."/>
            <person name="Jetten M.S.M."/>
            <person name="Mascher T."/>
            <person name="Medema M.H."/>
            <person name="Devos D.P."/>
            <person name="Kaster A.-K."/>
            <person name="Ovreas L."/>
            <person name="Rohde M."/>
            <person name="Galperin M.Y."/>
            <person name="Jogler C."/>
        </authorList>
    </citation>
    <scope>NUCLEOTIDE SEQUENCE [LARGE SCALE GENOMIC DNA]</scope>
    <source>
        <strain evidence="2 3">OJF2</strain>
    </source>
</reference>
<dbReference type="KEGG" id="agv:OJF2_10080"/>
<evidence type="ECO:0000313" key="3">
    <source>
        <dbReference type="Proteomes" id="UP000324233"/>
    </source>
</evidence>
<name>A0A5B9VXE1_9BACT</name>
<dbReference type="PANTHER" id="PTHR32182:SF22">
    <property type="entry name" value="ATP-DEPENDENT ENDONUCLEASE, OLD FAMILY-RELATED"/>
    <property type="match status" value="1"/>
</dbReference>
<sequence>MLEEIQKIDRCRVSGFKSIRQADLALGEFNVVIGANGAGKSNLVSYFAFLQAVTAGGLESYVGRYGGPEAFLYLGPQQTKEIASILDVTTRAGTGTFFQRLEFQAPDRLFYSFDHARSNGGEGLPEGYVDGPFWIRADRGPDGSRLQIQKHVVDGLRVFHFHDTSLTAPIRRAGYIEDNRGLLPDGGNLAAFLYRLRETRRNAYQRIVGTIRLVAPFFDDFSLEPRALDPTRILLNWKQLGTDYLFGPHQLSDGTLRAMAIIALLLQPEEELPRLIVIDEPEIGLHPYALSVVVSLLRKASHRAQVLVATQSPEFVDECEPEDLICVERKGQESVFTRPDPDNLQEWLEEYSLGEIWRKNVIGGGPH</sequence>
<dbReference type="InterPro" id="IPR003959">
    <property type="entry name" value="ATPase_AAA_core"/>
</dbReference>
<dbReference type="SUPFAM" id="SSF52540">
    <property type="entry name" value="P-loop containing nucleoside triphosphate hydrolases"/>
    <property type="match status" value="1"/>
</dbReference>
<dbReference type="OrthoDB" id="9814775at2"/>
<dbReference type="Proteomes" id="UP000324233">
    <property type="component" value="Chromosome"/>
</dbReference>
<dbReference type="RefSeq" id="WP_148591793.1">
    <property type="nucleotide sequence ID" value="NZ_CP042997.1"/>
</dbReference>
<keyword evidence="3" id="KW-1185">Reference proteome</keyword>
<gene>
    <name evidence="2" type="ORF">OJF2_10080</name>
</gene>
<dbReference type="Pfam" id="PF13304">
    <property type="entry name" value="AAA_21"/>
    <property type="match status" value="1"/>
</dbReference>
<evidence type="ECO:0000313" key="2">
    <source>
        <dbReference type="EMBL" id="QEH32531.1"/>
    </source>
</evidence>
<dbReference type="GO" id="GO:0016887">
    <property type="term" value="F:ATP hydrolysis activity"/>
    <property type="evidence" value="ECO:0007669"/>
    <property type="project" value="InterPro"/>
</dbReference>
<accession>A0A5B9VXE1</accession>
<evidence type="ECO:0000259" key="1">
    <source>
        <dbReference type="Pfam" id="PF13304"/>
    </source>
</evidence>
<feature type="domain" description="ATPase AAA-type core" evidence="1">
    <location>
        <begin position="29"/>
        <end position="317"/>
    </location>
</feature>
<organism evidence="2 3">
    <name type="scientific">Aquisphaera giovannonii</name>
    <dbReference type="NCBI Taxonomy" id="406548"/>
    <lineage>
        <taxon>Bacteria</taxon>
        <taxon>Pseudomonadati</taxon>
        <taxon>Planctomycetota</taxon>
        <taxon>Planctomycetia</taxon>
        <taxon>Isosphaerales</taxon>
        <taxon>Isosphaeraceae</taxon>
        <taxon>Aquisphaera</taxon>
    </lineage>
</organism>
<dbReference type="EMBL" id="CP042997">
    <property type="protein sequence ID" value="QEH32531.1"/>
    <property type="molecule type" value="Genomic_DNA"/>
</dbReference>